<dbReference type="AlphaFoldDB" id="A0AAV0M754"/>
<evidence type="ECO:0000256" key="6">
    <source>
        <dbReference type="ARBA" id="ARBA00022967"/>
    </source>
</evidence>
<keyword evidence="5" id="KW-0460">Magnesium</keyword>
<keyword evidence="3" id="KW-0813">Transport</keyword>
<dbReference type="EC" id="7.1.3.1" evidence="2"/>
<dbReference type="GO" id="GO:0009678">
    <property type="term" value="F:diphosphate hydrolysis-driven proton transmembrane transporter activity"/>
    <property type="evidence" value="ECO:0007669"/>
    <property type="project" value="UniProtKB-EC"/>
</dbReference>
<evidence type="ECO:0000256" key="10">
    <source>
        <dbReference type="SAM" id="Phobius"/>
    </source>
</evidence>
<keyword evidence="6" id="KW-1278">Translocase</keyword>
<dbReference type="GO" id="GO:0004427">
    <property type="term" value="F:inorganic diphosphate phosphatase activity"/>
    <property type="evidence" value="ECO:0007669"/>
    <property type="project" value="InterPro"/>
</dbReference>
<dbReference type="InterPro" id="IPR004131">
    <property type="entry name" value="PPase-energised_H-pump"/>
</dbReference>
<dbReference type="GO" id="GO:0016020">
    <property type="term" value="C:membrane"/>
    <property type="evidence" value="ECO:0007669"/>
    <property type="project" value="InterPro"/>
</dbReference>
<dbReference type="GO" id="GO:0012505">
    <property type="term" value="C:endomembrane system"/>
    <property type="evidence" value="ECO:0007669"/>
    <property type="project" value="UniProtKB-SubCell"/>
</dbReference>
<protein>
    <recommendedName>
        <fullName evidence="2">H(+)-exporting diphosphatase</fullName>
        <ecNumber evidence="2">7.1.3.1</ecNumber>
    </recommendedName>
</protein>
<reference evidence="11" key="1">
    <citation type="submission" date="2022-08" db="EMBL/GenBank/DDBJ databases">
        <authorList>
            <person name="Gutierrez-Valencia J."/>
        </authorList>
    </citation>
    <scope>NUCLEOTIDE SEQUENCE</scope>
</reference>
<evidence type="ECO:0000256" key="8">
    <source>
        <dbReference type="ARBA" id="ARBA00023065"/>
    </source>
</evidence>
<evidence type="ECO:0000256" key="1">
    <source>
        <dbReference type="ARBA" id="ARBA00004127"/>
    </source>
</evidence>
<evidence type="ECO:0000256" key="3">
    <source>
        <dbReference type="ARBA" id="ARBA00022448"/>
    </source>
</evidence>
<accession>A0AAV0M754</accession>
<feature type="transmembrane region" description="Helical" evidence="10">
    <location>
        <begin position="51"/>
        <end position="78"/>
    </location>
</feature>
<sequence length="339" mass="35642">MTAYAFVWITKYYTDYKYEPVRSLALASSTGHGTNIIAGVSLGLESTALPVLVISVAIVSAFWLGGLFGTAVATMGMLSTAGYVLTMDMFGPIADNAGGIVEMSQQPESVREITDLLDAVGNTTKATTKGFAIGSAALASFLLFSAYMDEVSTFSVDIAIPEVFVGGLLGSMLIFLFSAWACSAVGRTAQEVVNEVRRQFIERPGIMEYKEKPDYGRCVAIVASASLREMIKPGALAIISPMVVGQPLLGAKVVAAMLMFATVSGILMALFLNTAGGAWDNAKKYIETGVLGGKGSECHKAAVTGDTVGDPFKDTAGPSLHVLIKMLATITLVMAPIFL</sequence>
<dbReference type="EMBL" id="CAMGYJ010000007">
    <property type="protein sequence ID" value="CAI0442087.1"/>
    <property type="molecule type" value="Genomic_DNA"/>
</dbReference>
<gene>
    <name evidence="11" type="ORF">LITE_LOCUS27135</name>
</gene>
<dbReference type="PANTHER" id="PTHR31998">
    <property type="entry name" value="K(+)-INSENSITIVE PYROPHOSPHATE-ENERGIZED PROTON PUMP"/>
    <property type="match status" value="1"/>
</dbReference>
<keyword evidence="7 10" id="KW-1133">Transmembrane helix</keyword>
<evidence type="ECO:0000313" key="12">
    <source>
        <dbReference type="Proteomes" id="UP001154282"/>
    </source>
</evidence>
<dbReference type="Pfam" id="PF03030">
    <property type="entry name" value="H_PPase"/>
    <property type="match status" value="1"/>
</dbReference>
<feature type="transmembrane region" description="Helical" evidence="10">
    <location>
        <begin position="130"/>
        <end position="148"/>
    </location>
</feature>
<keyword evidence="12" id="KW-1185">Reference proteome</keyword>
<evidence type="ECO:0000256" key="4">
    <source>
        <dbReference type="ARBA" id="ARBA00022692"/>
    </source>
</evidence>
<evidence type="ECO:0000256" key="9">
    <source>
        <dbReference type="ARBA" id="ARBA00023136"/>
    </source>
</evidence>
<feature type="transmembrane region" description="Helical" evidence="10">
    <location>
        <begin position="168"/>
        <end position="189"/>
    </location>
</feature>
<dbReference type="Proteomes" id="UP001154282">
    <property type="component" value="Unassembled WGS sequence"/>
</dbReference>
<comment type="subcellular location">
    <subcellularLocation>
        <location evidence="1">Endomembrane system</location>
        <topology evidence="1">Multi-pass membrane protein</topology>
    </subcellularLocation>
</comment>
<evidence type="ECO:0000256" key="5">
    <source>
        <dbReference type="ARBA" id="ARBA00022842"/>
    </source>
</evidence>
<feature type="transmembrane region" description="Helical" evidence="10">
    <location>
        <begin position="320"/>
        <end position="338"/>
    </location>
</feature>
<organism evidence="11 12">
    <name type="scientific">Linum tenue</name>
    <dbReference type="NCBI Taxonomy" id="586396"/>
    <lineage>
        <taxon>Eukaryota</taxon>
        <taxon>Viridiplantae</taxon>
        <taxon>Streptophyta</taxon>
        <taxon>Embryophyta</taxon>
        <taxon>Tracheophyta</taxon>
        <taxon>Spermatophyta</taxon>
        <taxon>Magnoliopsida</taxon>
        <taxon>eudicotyledons</taxon>
        <taxon>Gunneridae</taxon>
        <taxon>Pentapetalae</taxon>
        <taxon>rosids</taxon>
        <taxon>fabids</taxon>
        <taxon>Malpighiales</taxon>
        <taxon>Linaceae</taxon>
        <taxon>Linum</taxon>
    </lineage>
</organism>
<feature type="transmembrane region" description="Helical" evidence="10">
    <location>
        <begin position="249"/>
        <end position="272"/>
    </location>
</feature>
<keyword evidence="4 10" id="KW-0812">Transmembrane</keyword>
<name>A0AAV0M754_9ROSI</name>
<proteinExistence type="predicted"/>
<evidence type="ECO:0000313" key="11">
    <source>
        <dbReference type="EMBL" id="CAI0442087.1"/>
    </source>
</evidence>
<evidence type="ECO:0000256" key="2">
    <source>
        <dbReference type="ARBA" id="ARBA00013242"/>
    </source>
</evidence>
<keyword evidence="8" id="KW-0406">Ion transport</keyword>
<evidence type="ECO:0000256" key="7">
    <source>
        <dbReference type="ARBA" id="ARBA00022989"/>
    </source>
</evidence>
<keyword evidence="9 10" id="KW-0472">Membrane</keyword>
<comment type="caution">
    <text evidence="11">The sequence shown here is derived from an EMBL/GenBank/DDBJ whole genome shotgun (WGS) entry which is preliminary data.</text>
</comment>